<organism evidence="11 12">
    <name type="scientific">Clostridium thermosuccinogenes</name>
    <dbReference type="NCBI Taxonomy" id="84032"/>
    <lineage>
        <taxon>Bacteria</taxon>
        <taxon>Bacillati</taxon>
        <taxon>Bacillota</taxon>
        <taxon>Clostridia</taxon>
        <taxon>Eubacteriales</taxon>
        <taxon>Clostridiaceae</taxon>
        <taxon>Clostridium</taxon>
    </lineage>
</organism>
<name>A0A2K2EZC0_9CLOT</name>
<dbReference type="InterPro" id="IPR022645">
    <property type="entry name" value="SecD/SecF_bac"/>
</dbReference>
<dbReference type="AlphaFoldDB" id="A0A2K2EZC0"/>
<accession>A0A2K2EZC0</accession>
<comment type="subunit">
    <text evidence="9">Forms a complex with SecD. Part of the essential Sec protein translocation apparatus which comprises SecA, SecYEG and auxiliary proteins SecDF. Other proteins may also be involved.</text>
</comment>
<protein>
    <recommendedName>
        <fullName evidence="9">Protein-export membrane protein SecF</fullName>
    </recommendedName>
</protein>
<gene>
    <name evidence="9 11" type="primary">secF</name>
    <name evidence="11" type="ORF">CDQ84_04975</name>
</gene>
<evidence type="ECO:0000256" key="8">
    <source>
        <dbReference type="ARBA" id="ARBA00023136"/>
    </source>
</evidence>
<dbReference type="GO" id="GO:0006605">
    <property type="term" value="P:protein targeting"/>
    <property type="evidence" value="ECO:0007669"/>
    <property type="project" value="UniProtKB-UniRule"/>
</dbReference>
<comment type="function">
    <text evidence="9">Part of the Sec protein translocase complex. Interacts with the SecYEG preprotein conducting channel. SecDF uses the proton motive force (PMF) to complete protein translocation after the ATP-dependent function of SecA.</text>
</comment>
<proteinExistence type="inferred from homology"/>
<evidence type="ECO:0000256" key="4">
    <source>
        <dbReference type="ARBA" id="ARBA00022692"/>
    </source>
</evidence>
<comment type="caution">
    <text evidence="11">The sequence shown here is derived from an EMBL/GenBank/DDBJ whole genome shotgun (WGS) entry which is preliminary data.</text>
</comment>
<evidence type="ECO:0000259" key="10">
    <source>
        <dbReference type="Pfam" id="PF02355"/>
    </source>
</evidence>
<feature type="transmembrane region" description="Helical" evidence="9">
    <location>
        <begin position="165"/>
        <end position="189"/>
    </location>
</feature>
<dbReference type="NCBIfam" id="TIGR00966">
    <property type="entry name" value="transloc_SecF"/>
    <property type="match status" value="1"/>
</dbReference>
<feature type="transmembrane region" description="Helical" evidence="9">
    <location>
        <begin position="141"/>
        <end position="158"/>
    </location>
</feature>
<dbReference type="GO" id="GO:0043952">
    <property type="term" value="P:protein transport by the Sec complex"/>
    <property type="evidence" value="ECO:0007669"/>
    <property type="project" value="UniProtKB-UniRule"/>
</dbReference>
<keyword evidence="6 9" id="KW-1133">Transmembrane helix</keyword>
<feature type="domain" description="Protein export membrane protein SecD/SecF C-terminal" evidence="10">
    <location>
        <begin position="120"/>
        <end position="303"/>
    </location>
</feature>
<keyword evidence="5 9" id="KW-0653">Protein transport</keyword>
<evidence type="ECO:0000256" key="3">
    <source>
        <dbReference type="ARBA" id="ARBA00022475"/>
    </source>
</evidence>
<keyword evidence="2 9" id="KW-0813">Transport</keyword>
<dbReference type="Proteomes" id="UP000236151">
    <property type="component" value="Unassembled WGS sequence"/>
</dbReference>
<dbReference type="EMBL" id="NIOJ01000008">
    <property type="protein sequence ID" value="PNU00601.1"/>
    <property type="molecule type" value="Genomic_DNA"/>
</dbReference>
<dbReference type="GO" id="GO:0005886">
    <property type="term" value="C:plasma membrane"/>
    <property type="evidence" value="ECO:0007669"/>
    <property type="project" value="UniProtKB-SubCell"/>
</dbReference>
<evidence type="ECO:0000256" key="9">
    <source>
        <dbReference type="HAMAP-Rule" id="MF_01464"/>
    </source>
</evidence>
<evidence type="ECO:0000313" key="11">
    <source>
        <dbReference type="EMBL" id="PNU00601.1"/>
    </source>
</evidence>
<dbReference type="SUPFAM" id="SSF82866">
    <property type="entry name" value="Multidrug efflux transporter AcrB transmembrane domain"/>
    <property type="match status" value="1"/>
</dbReference>
<keyword evidence="8 9" id="KW-0472">Membrane</keyword>
<keyword evidence="12" id="KW-1185">Reference proteome</keyword>
<keyword evidence="7 9" id="KW-0811">Translocation</keyword>
<dbReference type="InterPro" id="IPR048634">
    <property type="entry name" value="SecD_SecF_C"/>
</dbReference>
<feature type="transmembrane region" description="Helical" evidence="9">
    <location>
        <begin position="275"/>
        <end position="301"/>
    </location>
</feature>
<feature type="transmembrane region" description="Helical" evidence="9">
    <location>
        <begin position="195"/>
        <end position="216"/>
    </location>
</feature>
<dbReference type="InterPro" id="IPR005665">
    <property type="entry name" value="SecF_bac"/>
</dbReference>
<dbReference type="Pfam" id="PF02355">
    <property type="entry name" value="SecD_SecF_C"/>
    <property type="match status" value="1"/>
</dbReference>
<evidence type="ECO:0000313" key="12">
    <source>
        <dbReference type="Proteomes" id="UP000236151"/>
    </source>
</evidence>
<dbReference type="Gene3D" id="1.20.1640.10">
    <property type="entry name" value="Multidrug efflux transporter AcrB transmembrane domain"/>
    <property type="match status" value="1"/>
</dbReference>
<dbReference type="KEGG" id="cthd:CDO33_07470"/>
<keyword evidence="4 9" id="KW-0812">Transmembrane</keyword>
<dbReference type="OrthoDB" id="9805019at2"/>
<dbReference type="InterPro" id="IPR022813">
    <property type="entry name" value="SecD/SecF_arch_bac"/>
</dbReference>
<dbReference type="HAMAP" id="MF_01464_B">
    <property type="entry name" value="SecF_B"/>
    <property type="match status" value="1"/>
</dbReference>
<comment type="subcellular location">
    <subcellularLocation>
        <location evidence="1 9">Cell membrane</location>
        <topology evidence="1 9">Multi-pass membrane protein</topology>
    </subcellularLocation>
</comment>
<evidence type="ECO:0000256" key="6">
    <source>
        <dbReference type="ARBA" id="ARBA00022989"/>
    </source>
</evidence>
<evidence type="ECO:0000256" key="1">
    <source>
        <dbReference type="ARBA" id="ARBA00004651"/>
    </source>
</evidence>
<feature type="transmembrane region" description="Helical" evidence="9">
    <location>
        <begin position="247"/>
        <end position="269"/>
    </location>
</feature>
<dbReference type="GO" id="GO:0065002">
    <property type="term" value="P:intracellular protein transmembrane transport"/>
    <property type="evidence" value="ECO:0007669"/>
    <property type="project" value="UniProtKB-UniRule"/>
</dbReference>
<dbReference type="PANTHER" id="PTHR30081:SF8">
    <property type="entry name" value="PROTEIN TRANSLOCASE SUBUNIT SECF"/>
    <property type="match status" value="1"/>
</dbReference>
<evidence type="ECO:0000256" key="7">
    <source>
        <dbReference type="ARBA" id="ARBA00023010"/>
    </source>
</evidence>
<comment type="similarity">
    <text evidence="9">Belongs to the SecD/SecF family. SecF subfamily.</text>
</comment>
<keyword evidence="3 9" id="KW-1003">Cell membrane</keyword>
<dbReference type="RefSeq" id="WP_103080630.1">
    <property type="nucleotide sequence ID" value="NZ_CP021850.1"/>
</dbReference>
<feature type="transmembrane region" description="Helical" evidence="9">
    <location>
        <begin position="10"/>
        <end position="28"/>
    </location>
</feature>
<reference evidence="12" key="1">
    <citation type="submission" date="2017-06" db="EMBL/GenBank/DDBJ databases">
        <title>Investigating the central metabolism of Clostridium thermosuccinogenes.</title>
        <authorList>
            <person name="Koendjbiharie J.G."/>
            <person name="Van Kranenburg R."/>
            <person name="Vriesendorp B."/>
        </authorList>
    </citation>
    <scope>NUCLEOTIDE SEQUENCE [LARGE SCALE GENOMIC DNA]</scope>
    <source>
        <strain evidence="12">DSM 5806</strain>
    </source>
</reference>
<evidence type="ECO:0000256" key="2">
    <source>
        <dbReference type="ARBA" id="ARBA00022448"/>
    </source>
</evidence>
<dbReference type="PRINTS" id="PR01755">
    <property type="entry name" value="SECFTRNLCASE"/>
</dbReference>
<dbReference type="GO" id="GO:0015450">
    <property type="term" value="F:protein-transporting ATPase activity"/>
    <property type="evidence" value="ECO:0007669"/>
    <property type="project" value="InterPro"/>
</dbReference>
<sequence>MFDIIKNKRYFFALSIVLLLVGLAFYFVNGIRLDIQFQGGTIIQMEIGDEDIDLEKAANIAEATVNKEVDAQKSQTIDVEAGDKMINMLVLNISNAEDTLTAEEQTKLIDAMRKEFNLPENAEISVNSVEPFIGKEMLSRGIRAVVWASLLIVLYIWWRFRSMGLSAGLMAIVALLHDALIVFATYIVFKIPLDDGFIAVILTILGYSINDTIVIYDRIRENMKTMRKVPIGEVVNRSILQSMSRSINTSVATFMSMVVVYIFAVVYNIESVRDFSLPLLTGIISGCYSTIFIAGPLWVLWKEYQTKRKVA</sequence>
<evidence type="ECO:0000256" key="5">
    <source>
        <dbReference type="ARBA" id="ARBA00022927"/>
    </source>
</evidence>
<dbReference type="PANTHER" id="PTHR30081">
    <property type="entry name" value="PROTEIN-EXPORT MEMBRANE PROTEIN SEC"/>
    <property type="match status" value="1"/>
</dbReference>